<dbReference type="RefSeq" id="WP_155611759.1">
    <property type="nucleotide sequence ID" value="NZ_WNZW01000006.1"/>
</dbReference>
<dbReference type="EMBL" id="WNZW01000006">
    <property type="protein sequence ID" value="MUG46356.1"/>
    <property type="molecule type" value="Genomic_DNA"/>
</dbReference>
<accession>A0A7X2Z2N6</accession>
<reference evidence="7 8" key="1">
    <citation type="submission" date="2019-11" db="EMBL/GenBank/DDBJ databases">
        <title>Draft genome sequences of five Paenibacillus species of dairy origin.</title>
        <authorList>
            <person name="Olajide A.M."/>
            <person name="Chen S."/>
            <person name="Lapointe G."/>
        </authorList>
    </citation>
    <scope>NUCLEOTIDE SEQUENCE [LARGE SCALE GENOMIC DNA]</scope>
    <source>
        <strain evidence="7 8">12CR55</strain>
    </source>
</reference>
<dbReference type="PANTHER" id="PTHR30086:SF20">
    <property type="entry name" value="ARGININE EXPORTER PROTEIN ARGO-RELATED"/>
    <property type="match status" value="1"/>
</dbReference>
<feature type="transmembrane region" description="Helical" evidence="6">
    <location>
        <begin position="70"/>
        <end position="91"/>
    </location>
</feature>
<gene>
    <name evidence="7" type="ORF">GNP95_15305</name>
</gene>
<keyword evidence="4 6" id="KW-1133">Transmembrane helix</keyword>
<sequence length="202" mass="21944">MWEATIYGLVLAFGLILPLGVQNVFVFNQGAGHRKFRHALPAVITAALCDTLLIVLAVAGVSLIVLTISWLKILLFIVGALFMLYMGWSIWRSRPDLPAAGEASLPAGKQIVFALSVSLLNPHAIMDTIGVIGTSSLRFEGLDKALFAGAAVAVSWVWFLGLCWMGRLIGGMDPSRRLLRHINKLSALIVWAMAGYIVIQLF</sequence>
<organism evidence="7 8">
    <name type="scientific">Paenibacillus woosongensis</name>
    <dbReference type="NCBI Taxonomy" id="307580"/>
    <lineage>
        <taxon>Bacteria</taxon>
        <taxon>Bacillati</taxon>
        <taxon>Bacillota</taxon>
        <taxon>Bacilli</taxon>
        <taxon>Bacillales</taxon>
        <taxon>Paenibacillaceae</taxon>
        <taxon>Paenibacillus</taxon>
    </lineage>
</organism>
<dbReference type="OrthoDB" id="5638726at2"/>
<evidence type="ECO:0000256" key="2">
    <source>
        <dbReference type="ARBA" id="ARBA00022475"/>
    </source>
</evidence>
<dbReference type="AlphaFoldDB" id="A0A7X2Z2N6"/>
<protein>
    <submittedName>
        <fullName evidence="7">Amino acid transporter</fullName>
    </submittedName>
</protein>
<evidence type="ECO:0000256" key="1">
    <source>
        <dbReference type="ARBA" id="ARBA00004651"/>
    </source>
</evidence>
<dbReference type="GO" id="GO:0015171">
    <property type="term" value="F:amino acid transmembrane transporter activity"/>
    <property type="evidence" value="ECO:0007669"/>
    <property type="project" value="TreeGrafter"/>
</dbReference>
<feature type="transmembrane region" description="Helical" evidence="6">
    <location>
        <begin position="6"/>
        <end position="27"/>
    </location>
</feature>
<evidence type="ECO:0000256" key="6">
    <source>
        <dbReference type="SAM" id="Phobius"/>
    </source>
</evidence>
<name>A0A7X2Z2N6_9BACL</name>
<evidence type="ECO:0000256" key="3">
    <source>
        <dbReference type="ARBA" id="ARBA00022692"/>
    </source>
</evidence>
<proteinExistence type="predicted"/>
<dbReference type="Proteomes" id="UP000447876">
    <property type="component" value="Unassembled WGS sequence"/>
</dbReference>
<evidence type="ECO:0000313" key="7">
    <source>
        <dbReference type="EMBL" id="MUG46356.1"/>
    </source>
</evidence>
<evidence type="ECO:0000256" key="5">
    <source>
        <dbReference type="ARBA" id="ARBA00023136"/>
    </source>
</evidence>
<dbReference type="GO" id="GO:0005886">
    <property type="term" value="C:plasma membrane"/>
    <property type="evidence" value="ECO:0007669"/>
    <property type="project" value="UniProtKB-SubCell"/>
</dbReference>
<keyword evidence="5 6" id="KW-0472">Membrane</keyword>
<feature type="transmembrane region" description="Helical" evidence="6">
    <location>
        <begin position="39"/>
        <end position="64"/>
    </location>
</feature>
<dbReference type="Pfam" id="PF01810">
    <property type="entry name" value="LysE"/>
    <property type="match status" value="1"/>
</dbReference>
<comment type="caution">
    <text evidence="7">The sequence shown here is derived from an EMBL/GenBank/DDBJ whole genome shotgun (WGS) entry which is preliminary data.</text>
</comment>
<dbReference type="PANTHER" id="PTHR30086">
    <property type="entry name" value="ARGININE EXPORTER PROTEIN ARGO"/>
    <property type="match status" value="1"/>
</dbReference>
<comment type="subcellular location">
    <subcellularLocation>
        <location evidence="1">Cell membrane</location>
        <topology evidence="1">Multi-pass membrane protein</topology>
    </subcellularLocation>
</comment>
<feature type="transmembrane region" description="Helical" evidence="6">
    <location>
        <begin position="182"/>
        <end position="199"/>
    </location>
</feature>
<evidence type="ECO:0000313" key="8">
    <source>
        <dbReference type="Proteomes" id="UP000447876"/>
    </source>
</evidence>
<feature type="transmembrane region" description="Helical" evidence="6">
    <location>
        <begin position="145"/>
        <end position="170"/>
    </location>
</feature>
<dbReference type="InterPro" id="IPR001123">
    <property type="entry name" value="LeuE-type"/>
</dbReference>
<evidence type="ECO:0000256" key="4">
    <source>
        <dbReference type="ARBA" id="ARBA00022989"/>
    </source>
</evidence>
<keyword evidence="2" id="KW-1003">Cell membrane</keyword>
<keyword evidence="3 6" id="KW-0812">Transmembrane</keyword>